<feature type="binding site" evidence="5">
    <location>
        <position position="472"/>
    </location>
    <ligand>
        <name>a divalent metal cation</name>
        <dbReference type="ChEBI" id="CHEBI:60240"/>
        <label>1</label>
    </ligand>
</feature>
<dbReference type="Proteomes" id="UP000198833">
    <property type="component" value="Unassembled WGS sequence"/>
</dbReference>
<accession>A0A1H8ZHI3</accession>
<dbReference type="GO" id="GO:0160105">
    <property type="term" value="F:tRNA (adenine(22)-N1)-methyltransferase activity"/>
    <property type="evidence" value="ECO:0007669"/>
    <property type="project" value="InterPro"/>
</dbReference>
<proteinExistence type="inferred from homology"/>
<dbReference type="Gene3D" id="3.40.50.150">
    <property type="entry name" value="Vaccinia Virus protein VP39"/>
    <property type="match status" value="1"/>
</dbReference>
<feature type="binding site" evidence="5">
    <location>
        <position position="469"/>
    </location>
    <ligand>
        <name>a divalent metal cation</name>
        <dbReference type="ChEBI" id="CHEBI:60240"/>
        <label>1</label>
    </ligand>
</feature>
<evidence type="ECO:0000313" key="7">
    <source>
        <dbReference type="Proteomes" id="UP000198833"/>
    </source>
</evidence>
<evidence type="ECO:0000256" key="5">
    <source>
        <dbReference type="PIRSR" id="PIRSR602678-1"/>
    </source>
</evidence>
<dbReference type="GO" id="GO:0005737">
    <property type="term" value="C:cytoplasm"/>
    <property type="evidence" value="ECO:0007669"/>
    <property type="project" value="TreeGrafter"/>
</dbReference>
<dbReference type="FunFam" id="3.40.1390.30:FF:000001">
    <property type="entry name" value="GTP cyclohydrolase 1 type 2"/>
    <property type="match status" value="1"/>
</dbReference>
<dbReference type="AlphaFoldDB" id="A0A1H8ZHI3"/>
<gene>
    <name evidence="6" type="ORF">SAMN04488558_101250</name>
</gene>
<comment type="similarity">
    <text evidence="1">Belongs to the GTP cyclohydrolase I type 2/NIF3 family.</text>
</comment>
<evidence type="ECO:0000256" key="2">
    <source>
        <dbReference type="ARBA" id="ARBA00011643"/>
    </source>
</evidence>
<protein>
    <recommendedName>
        <fullName evidence="3">GTP cyclohydrolase 1 type 2 homolog</fullName>
    </recommendedName>
</protein>
<evidence type="ECO:0000256" key="3">
    <source>
        <dbReference type="ARBA" id="ARBA00022112"/>
    </source>
</evidence>
<feature type="binding site" evidence="5">
    <location>
        <position position="308"/>
    </location>
    <ligand>
        <name>a divalent metal cation</name>
        <dbReference type="ChEBI" id="CHEBI:60240"/>
        <label>1</label>
    </ligand>
</feature>
<keyword evidence="4 5" id="KW-0479">Metal-binding</keyword>
<dbReference type="InterPro" id="IPR002678">
    <property type="entry name" value="DUF34/NIF3"/>
</dbReference>
<dbReference type="Pfam" id="PF04816">
    <property type="entry name" value="TrmK"/>
    <property type="match status" value="1"/>
</dbReference>
<reference evidence="6 7" key="1">
    <citation type="submission" date="2016-10" db="EMBL/GenBank/DDBJ databases">
        <authorList>
            <person name="de Groot N.N."/>
        </authorList>
    </citation>
    <scope>NUCLEOTIDE SEQUENCE [LARGE SCALE GENOMIC DNA]</scope>
    <source>
        <strain evidence="6 7">DSM 15695</strain>
    </source>
</reference>
<comment type="subunit">
    <text evidence="2">Homohexamer.</text>
</comment>
<keyword evidence="7" id="KW-1185">Reference proteome</keyword>
<evidence type="ECO:0000256" key="4">
    <source>
        <dbReference type="ARBA" id="ARBA00022723"/>
    </source>
</evidence>
<dbReference type="SUPFAM" id="SSF53335">
    <property type="entry name" value="S-adenosyl-L-methionine-dependent methyltransferases"/>
    <property type="match status" value="1"/>
</dbReference>
<dbReference type="Gene3D" id="3.40.1390.30">
    <property type="entry name" value="NIF3 (NGG1p interacting factor 3)-like"/>
    <property type="match status" value="2"/>
</dbReference>
<dbReference type="Gene3D" id="1.10.287.1890">
    <property type="match status" value="1"/>
</dbReference>
<dbReference type="PANTHER" id="PTHR13799:SF14">
    <property type="entry name" value="GTP CYCLOHYDROLASE 1 TYPE 2 HOMOLOG"/>
    <property type="match status" value="1"/>
</dbReference>
<dbReference type="InterPro" id="IPR029063">
    <property type="entry name" value="SAM-dependent_MTases_sf"/>
</dbReference>
<dbReference type="InterPro" id="IPR006901">
    <property type="entry name" value="TrmK"/>
</dbReference>
<dbReference type="SUPFAM" id="SSF102705">
    <property type="entry name" value="NIF3 (NGG1p interacting factor 3)-like"/>
    <property type="match status" value="1"/>
</dbReference>
<organism evidence="6 7">
    <name type="scientific">Ignavigranum ruoffiae</name>
    <dbReference type="NCBI Taxonomy" id="89093"/>
    <lineage>
        <taxon>Bacteria</taxon>
        <taxon>Bacillati</taxon>
        <taxon>Bacillota</taxon>
        <taxon>Bacilli</taxon>
        <taxon>Lactobacillales</taxon>
        <taxon>Aerococcaceae</taxon>
        <taxon>Ignavigranum</taxon>
    </lineage>
</organism>
<sequence length="509" mass="57943">MNSDNLSLRLLKVAEYIEKYGQNPIRLADIGTDHAYLPVYLIKQSIIESAIAGEVVRGPFESAQAEVRRQHLADRIQVRLGDGLSVLDPEDLVNVVSICGMGGKLISQILDQAPQVLTDQHTLVLQSNNGSQWIRSWLSQHNYQIVDEEIINEHKHDYQIIVAQKKDKDRKEELSAADLLMGPINRQKKHPQFIAKWTKELEQRRRILKQILQAKQAQPQLIEPLRQSIQMIQEELSMTEAQHTPQLKDITDFLDYKYPQSLAESWDQVGLHFGRSSQPVQRLMTALDLRPQIVQEAIERKVDTLIVHHPPIFQSIQRFNLDFPNIEMYSQIIKHNISVYALHTNLDIAWDGMNDWLAEALSLSDIQSLASTSDTDQPGLGRVGTLDQPLSRIDLLNLVKERFALNQLTVIEAEPKSSYQKIVIIGGSGSSLLEQVAATQADVFITGDITYHKGHQAQDFDFMTLDCGHYIESIFNHKMAEILREASQHFAWSIEVLESSVSTSPFEYY</sequence>
<evidence type="ECO:0000313" key="6">
    <source>
        <dbReference type="EMBL" id="SEP63989.1"/>
    </source>
</evidence>
<evidence type="ECO:0000256" key="1">
    <source>
        <dbReference type="ARBA" id="ARBA00006964"/>
    </source>
</evidence>
<dbReference type="STRING" id="89093.SAMN04488558_101250"/>
<dbReference type="OrthoDB" id="9792792at2"/>
<dbReference type="EMBL" id="FOEN01000001">
    <property type="protein sequence ID" value="SEP63989.1"/>
    <property type="molecule type" value="Genomic_DNA"/>
</dbReference>
<dbReference type="RefSeq" id="WP_092569963.1">
    <property type="nucleotide sequence ID" value="NZ_FOEN01000001.1"/>
</dbReference>
<dbReference type="GO" id="GO:0046872">
    <property type="term" value="F:metal ion binding"/>
    <property type="evidence" value="ECO:0007669"/>
    <property type="project" value="UniProtKB-KW"/>
</dbReference>
<dbReference type="Pfam" id="PF01784">
    <property type="entry name" value="DUF34_NIF3"/>
    <property type="match status" value="1"/>
</dbReference>
<name>A0A1H8ZHI3_9LACT</name>
<dbReference type="InterPro" id="IPR036069">
    <property type="entry name" value="DUF34/NIF3_sf"/>
</dbReference>
<dbReference type="NCBIfam" id="TIGR00486">
    <property type="entry name" value="YbgI_SA1388"/>
    <property type="match status" value="1"/>
</dbReference>
<feature type="binding site" evidence="5">
    <location>
        <position position="347"/>
    </location>
    <ligand>
        <name>a divalent metal cation</name>
        <dbReference type="ChEBI" id="CHEBI:60240"/>
        <label>1</label>
    </ligand>
</feature>
<feature type="binding site" evidence="5">
    <location>
        <position position="309"/>
    </location>
    <ligand>
        <name>a divalent metal cation</name>
        <dbReference type="ChEBI" id="CHEBI:60240"/>
        <label>1</label>
    </ligand>
</feature>
<dbReference type="PANTHER" id="PTHR13799">
    <property type="entry name" value="NGG1 INTERACTING FACTOR 3"/>
    <property type="match status" value="1"/>
</dbReference>